<reference evidence="2" key="3">
    <citation type="submission" date="2025-05" db="UniProtKB">
        <authorList>
            <consortium name="Ensembl"/>
        </authorList>
    </citation>
    <scope>IDENTIFICATION</scope>
</reference>
<dbReference type="OrthoDB" id="10012494at2759"/>
<accession>A0A4W6FQ78</accession>
<feature type="compositionally biased region" description="Basic and acidic residues" evidence="1">
    <location>
        <begin position="272"/>
        <end position="282"/>
    </location>
</feature>
<name>A0A4W6FQ78_LATCA</name>
<keyword evidence="3" id="KW-1185">Reference proteome</keyword>
<dbReference type="Proteomes" id="UP000694890">
    <property type="component" value="Linkage group LG1"/>
</dbReference>
<dbReference type="STRING" id="8187.ENSLCAP00010052739"/>
<reference evidence="4" key="2">
    <citation type="submission" date="2025-04" db="UniProtKB">
        <authorList>
            <consortium name="RefSeq"/>
        </authorList>
    </citation>
    <scope>IDENTIFICATION</scope>
    <source>
        <tissue evidence="4">Brain</tissue>
    </source>
</reference>
<reference evidence="3" key="1">
    <citation type="submission" date="2015-09" db="EMBL/GenBank/DDBJ databases">
        <authorList>
            <person name="Sai Rama Sridatta P."/>
        </authorList>
    </citation>
    <scope>NUCLEOTIDE SEQUENCE [LARGE SCALE GENOMIC DNA]</scope>
</reference>
<dbReference type="InParanoid" id="A0A4W6FQ78"/>
<dbReference type="RefSeq" id="XP_018557939.1">
    <property type="nucleotide sequence ID" value="XM_018702423.2"/>
</dbReference>
<proteinExistence type="predicted"/>
<dbReference type="GeneID" id="108901066"/>
<dbReference type="AlphaFoldDB" id="A0A4W6FQ78"/>
<gene>
    <name evidence="2 4" type="primary">LOC108901066</name>
</gene>
<dbReference type="KEGG" id="lcf:108901066"/>
<dbReference type="PANTHER" id="PTHR31097:SF2">
    <property type="entry name" value="CHROMOSOME 7 OPEN READING FRAME 57"/>
    <property type="match status" value="1"/>
</dbReference>
<dbReference type="PANTHER" id="PTHR31097">
    <property type="entry name" value="SI:DKEY-276J7.1"/>
    <property type="match status" value="1"/>
</dbReference>
<feature type="region of interest" description="Disordered" evidence="1">
    <location>
        <begin position="209"/>
        <end position="282"/>
    </location>
</feature>
<feature type="compositionally biased region" description="Polar residues" evidence="1">
    <location>
        <begin position="211"/>
        <end position="224"/>
    </location>
</feature>
<dbReference type="Ensembl" id="ENSLCAT00010054101.1">
    <property type="protein sequence ID" value="ENSLCAP00010052739.1"/>
    <property type="gene ID" value="ENSLCAG00010024542.1"/>
</dbReference>
<dbReference type="Pfam" id="PF17662">
    <property type="entry name" value="DUF5524"/>
    <property type="match status" value="1"/>
</dbReference>
<organism evidence="2 3">
    <name type="scientific">Lates calcarifer</name>
    <name type="common">Barramundi</name>
    <name type="synonym">Holocentrus calcarifer</name>
    <dbReference type="NCBI Taxonomy" id="8187"/>
    <lineage>
        <taxon>Eukaryota</taxon>
        <taxon>Metazoa</taxon>
        <taxon>Chordata</taxon>
        <taxon>Craniata</taxon>
        <taxon>Vertebrata</taxon>
        <taxon>Euteleostomi</taxon>
        <taxon>Actinopterygii</taxon>
        <taxon>Neopterygii</taxon>
        <taxon>Teleostei</taxon>
        <taxon>Neoteleostei</taxon>
        <taxon>Acanthomorphata</taxon>
        <taxon>Carangaria</taxon>
        <taxon>Carangaria incertae sedis</taxon>
        <taxon>Centropomidae</taxon>
        <taxon>Lates</taxon>
    </lineage>
</organism>
<feature type="compositionally biased region" description="Basic and acidic residues" evidence="1">
    <location>
        <begin position="243"/>
        <end position="257"/>
    </location>
</feature>
<evidence type="ECO:0000313" key="4">
    <source>
        <dbReference type="RefSeq" id="XP_018557939.1"/>
    </source>
</evidence>
<dbReference type="Proteomes" id="UP000314980">
    <property type="component" value="Unassembled WGS sequence"/>
</dbReference>
<evidence type="ECO:0000256" key="1">
    <source>
        <dbReference type="SAM" id="MobiDB-lite"/>
    </source>
</evidence>
<sequence>MKTCPEQKFANTVEFMHNLRCYTSGRARFRHFPPRPAVSVGCPGDARPRVSGMELLKEHLSCRAKSRRNRILLLSTSQSSSCTPGCHNSQQIVSIATRSEVPNRVSVVSCFPAKMLSEKSLVLMSNDLQPTKHGMKTGYNAVNGHISQIPGLSPAISTLPEEKARGRRAGVLESDSDYVKLAKQGGHKGLLWHEDTIASQPNSYKPPDWFCTSSEDNSKPSLINSEERKPLEPPFGTDNMSAWERDDNSNNSKEKNNNIDCGQMKKMQSPNQHHETSKFKRIVFDKKPAPVNMSKLLSFGYVEDNKPTVNTNVSN</sequence>
<protein>
    <submittedName>
        <fullName evidence="4">Uncharacterized protein C7orf57</fullName>
    </submittedName>
</protein>
<evidence type="ECO:0000313" key="3">
    <source>
        <dbReference type="Proteomes" id="UP000314980"/>
    </source>
</evidence>
<evidence type="ECO:0000313" key="2">
    <source>
        <dbReference type="Ensembl" id="ENSLCAP00010052739.1"/>
    </source>
</evidence>
<dbReference type="InterPro" id="IPR040247">
    <property type="entry name" value="DUF5524"/>
</dbReference>
<dbReference type="GeneTree" id="ENSGT00390000014376"/>